<sequence>MAQAAEDVLFDARNNFHLGHYQSAITDANNAKVATDTWRAERDVLMYRAYVEQGNSAVVMSEVGETSPPAVRAVRLLAMHKNADVAGKQAAVAGLHELLAEPGAASNAPLCVVAACVFCAEKDYKEALKVNQQAQTLEQHAMVTHVYVCMNRIDLAEKQVALMQRVDDDATLTQLAAAEVMLGKGSAKAQDALYIYQDLSEKYGPSTLLLNNLAACNMLLGKFDDAEHNLGEALSKSATDPTTLANALVCMQHLKKAPEVIARNVTQLRTSAPTHPWVEAYESHDRSFDRFAAQFSR</sequence>
<gene>
    <name evidence="12" type="ORF">KFE25_004280</name>
</gene>
<dbReference type="GO" id="GO:0006891">
    <property type="term" value="P:intra-Golgi vesicle-mediated transport"/>
    <property type="evidence" value="ECO:0007669"/>
    <property type="project" value="TreeGrafter"/>
</dbReference>
<evidence type="ECO:0000313" key="12">
    <source>
        <dbReference type="EMBL" id="KAG8458946.1"/>
    </source>
</evidence>
<dbReference type="Proteomes" id="UP000751190">
    <property type="component" value="Unassembled WGS sequence"/>
</dbReference>
<dbReference type="InterPro" id="IPR006822">
    <property type="entry name" value="Coatomer_esu"/>
</dbReference>
<dbReference type="PANTHER" id="PTHR10805:SF0">
    <property type="entry name" value="COATOMER SUBUNIT EPSILON"/>
    <property type="match status" value="1"/>
</dbReference>
<evidence type="ECO:0000256" key="2">
    <source>
        <dbReference type="ARBA" id="ARBA00004347"/>
    </source>
</evidence>
<evidence type="ECO:0000256" key="4">
    <source>
        <dbReference type="ARBA" id="ARBA00022448"/>
    </source>
</evidence>
<organism evidence="12 13">
    <name type="scientific">Diacronema lutheri</name>
    <name type="common">Unicellular marine alga</name>
    <name type="synonym">Monochrysis lutheri</name>
    <dbReference type="NCBI Taxonomy" id="2081491"/>
    <lineage>
        <taxon>Eukaryota</taxon>
        <taxon>Haptista</taxon>
        <taxon>Haptophyta</taxon>
        <taxon>Pavlovophyceae</taxon>
        <taxon>Pavlovales</taxon>
        <taxon>Pavlovaceae</taxon>
        <taxon>Diacronema</taxon>
    </lineage>
</organism>
<dbReference type="SUPFAM" id="SSF48452">
    <property type="entry name" value="TPR-like"/>
    <property type="match status" value="1"/>
</dbReference>
<dbReference type="GO" id="GO:0015031">
    <property type="term" value="P:protein transport"/>
    <property type="evidence" value="ECO:0007669"/>
    <property type="project" value="UniProtKB-UniRule"/>
</dbReference>
<accession>A0A8J6C567</accession>
<keyword evidence="6 11" id="KW-0931">ER-Golgi transport</keyword>
<evidence type="ECO:0000256" key="1">
    <source>
        <dbReference type="ARBA" id="ARBA00004255"/>
    </source>
</evidence>
<dbReference type="Pfam" id="PF04733">
    <property type="entry name" value="Coatomer_E"/>
    <property type="match status" value="1"/>
</dbReference>
<keyword evidence="7 11" id="KW-0653">Protein transport</keyword>
<evidence type="ECO:0000256" key="6">
    <source>
        <dbReference type="ARBA" id="ARBA00022892"/>
    </source>
</evidence>
<dbReference type="PANTHER" id="PTHR10805">
    <property type="entry name" value="COATOMER SUBUNIT EPSILON"/>
    <property type="match status" value="1"/>
</dbReference>
<dbReference type="Gene3D" id="1.25.40.10">
    <property type="entry name" value="Tetratricopeptide repeat domain"/>
    <property type="match status" value="1"/>
</dbReference>
<dbReference type="GO" id="GO:0006890">
    <property type="term" value="P:retrograde vesicle-mediated transport, Golgi to endoplasmic reticulum"/>
    <property type="evidence" value="ECO:0007669"/>
    <property type="project" value="UniProtKB-UniRule"/>
</dbReference>
<evidence type="ECO:0000256" key="3">
    <source>
        <dbReference type="ARBA" id="ARBA00008827"/>
    </source>
</evidence>
<dbReference type="EMBL" id="JAGTXO010000046">
    <property type="protein sequence ID" value="KAG8458946.1"/>
    <property type="molecule type" value="Genomic_DNA"/>
</dbReference>
<comment type="similarity">
    <text evidence="3 11">Belongs to the COPE family.</text>
</comment>
<dbReference type="OrthoDB" id="310217at2759"/>
<evidence type="ECO:0000256" key="7">
    <source>
        <dbReference type="ARBA" id="ARBA00022927"/>
    </source>
</evidence>
<keyword evidence="9 11" id="KW-0472">Membrane</keyword>
<dbReference type="GO" id="GO:0006888">
    <property type="term" value="P:endoplasmic reticulum to Golgi vesicle-mediated transport"/>
    <property type="evidence" value="ECO:0007669"/>
    <property type="project" value="TreeGrafter"/>
</dbReference>
<dbReference type="OMA" id="MIVLSQH"/>
<comment type="subcellular location">
    <subcellularLocation>
        <location evidence="2">Cytoplasmic vesicle</location>
        <location evidence="2">COPI-coated vesicle membrane</location>
        <topology evidence="2">Peripheral membrane protein</topology>
        <orientation evidence="2">Cytoplasmic side</orientation>
    </subcellularLocation>
    <subcellularLocation>
        <location evidence="1">Golgi apparatus membrane</location>
        <topology evidence="1">Peripheral membrane protein</topology>
        <orientation evidence="1">Cytoplasmic side</orientation>
    </subcellularLocation>
</comment>
<evidence type="ECO:0000256" key="11">
    <source>
        <dbReference type="PIRNR" id="PIRNR016478"/>
    </source>
</evidence>
<dbReference type="GO" id="GO:0000139">
    <property type="term" value="C:Golgi membrane"/>
    <property type="evidence" value="ECO:0007669"/>
    <property type="project" value="UniProtKB-SubCell"/>
</dbReference>
<keyword evidence="5 11" id="KW-0963">Cytoplasm</keyword>
<dbReference type="PIRSF" id="PIRSF016478">
    <property type="entry name" value="Coatomer_esu"/>
    <property type="match status" value="1"/>
</dbReference>
<keyword evidence="13" id="KW-1185">Reference proteome</keyword>
<comment type="caution">
    <text evidence="12">The sequence shown here is derived from an EMBL/GenBank/DDBJ whole genome shotgun (WGS) entry which is preliminary data.</text>
</comment>
<evidence type="ECO:0000256" key="10">
    <source>
        <dbReference type="ARBA" id="ARBA00023329"/>
    </source>
</evidence>
<evidence type="ECO:0000313" key="13">
    <source>
        <dbReference type="Proteomes" id="UP000751190"/>
    </source>
</evidence>
<dbReference type="InterPro" id="IPR011990">
    <property type="entry name" value="TPR-like_helical_dom_sf"/>
</dbReference>
<protein>
    <recommendedName>
        <fullName evidence="11">Coatomer subunit epsilon</fullName>
    </recommendedName>
</protein>
<dbReference type="AlphaFoldDB" id="A0A8J6C567"/>
<keyword evidence="8 11" id="KW-0333">Golgi apparatus</keyword>
<proteinExistence type="inferred from homology"/>
<reference evidence="12" key="1">
    <citation type="submission" date="2021-05" db="EMBL/GenBank/DDBJ databases">
        <title>The genome of the haptophyte Pavlova lutheri (Diacronema luteri, Pavlovales) - a model for lipid biosynthesis in eukaryotic algae.</title>
        <authorList>
            <person name="Hulatt C.J."/>
            <person name="Posewitz M.C."/>
        </authorList>
    </citation>
    <scope>NUCLEOTIDE SEQUENCE</scope>
    <source>
        <strain evidence="12">NIVA-4/92</strain>
    </source>
</reference>
<dbReference type="GO" id="GO:0030126">
    <property type="term" value="C:COPI vesicle coat"/>
    <property type="evidence" value="ECO:0007669"/>
    <property type="project" value="TreeGrafter"/>
</dbReference>
<evidence type="ECO:0000256" key="5">
    <source>
        <dbReference type="ARBA" id="ARBA00022490"/>
    </source>
</evidence>
<keyword evidence="10 11" id="KW-0968">Cytoplasmic vesicle</keyword>
<evidence type="ECO:0000256" key="8">
    <source>
        <dbReference type="ARBA" id="ARBA00023034"/>
    </source>
</evidence>
<comment type="function">
    <text evidence="11">The coatomer is a cytosolic protein complex that binds to dilysine motifs and reversibly associates with Golgi non-clathrin-coated vesicles, which further mediate biosynthetic protein transport from the ER, via the Golgi up to the trans Golgi network. The coatomer complex is required for budding from Golgi membranes, and is essential for the retrograde Golgi-to-ER transport of dilysine-tagged proteins.</text>
</comment>
<keyword evidence="4 11" id="KW-0813">Transport</keyword>
<name>A0A8J6C567_DIALT</name>
<evidence type="ECO:0000256" key="9">
    <source>
        <dbReference type="ARBA" id="ARBA00023136"/>
    </source>
</evidence>
<dbReference type="GO" id="GO:0005198">
    <property type="term" value="F:structural molecule activity"/>
    <property type="evidence" value="ECO:0007669"/>
    <property type="project" value="UniProtKB-UniRule"/>
</dbReference>